<evidence type="ECO:0000313" key="4">
    <source>
        <dbReference type="Proteomes" id="UP001203972"/>
    </source>
</evidence>
<proteinExistence type="predicted"/>
<reference evidence="2 3" key="1">
    <citation type="submission" date="2020-02" db="EMBL/GenBank/DDBJ databases">
        <authorList>
            <person name="Kociolek L.K."/>
            <person name="Ozer E.A."/>
        </authorList>
    </citation>
    <scope>NUCLEOTIDE SEQUENCE [LARGE SCALE GENOMIC DNA]</scope>
    <source>
        <strain evidence="2 3">ATCC 14501</strain>
    </source>
</reference>
<dbReference type="Proteomes" id="UP000503330">
    <property type="component" value="Chromosome"/>
</dbReference>
<dbReference type="AlphaFoldDB" id="A0AAP2UJ15"/>
<reference evidence="1" key="2">
    <citation type="journal article" date="2022" name="Clin. Infect. Dis.">
        <title>Association between Clostridium innocuum and antibiotic-associated diarrhea in adults and children: A cross-sectional study and comparative genomics analysis.</title>
        <authorList>
            <person name="Cherny K.E."/>
            <person name="Muscat E.B."/>
            <person name="Balaji A."/>
            <person name="Mukherjee J."/>
            <person name="Ozer E.A."/>
            <person name="Angarone M.P."/>
            <person name="Hauser A.R."/>
            <person name="Sichel J.S."/>
            <person name="Amponsah E."/>
            <person name="Kociolek L.K."/>
        </authorList>
    </citation>
    <scope>NUCLEOTIDE SEQUENCE</scope>
    <source>
        <strain evidence="1">NU1-AC-029v</strain>
    </source>
</reference>
<accession>A0AAP2UJ15</accession>
<protein>
    <submittedName>
        <fullName evidence="1">Uncharacterized protein</fullName>
    </submittedName>
</protein>
<dbReference type="RefSeq" id="WP_156346849.1">
    <property type="nucleotide sequence ID" value="NZ_BAAACC010000023.1"/>
</dbReference>
<sequence>MFEWETRISRVQVDYKNGYENEEDDELSHMSVQLPVYAYTDNELPFS</sequence>
<organism evidence="1 4">
    <name type="scientific">Clostridium innocuum</name>
    <dbReference type="NCBI Taxonomy" id="1522"/>
    <lineage>
        <taxon>Bacteria</taxon>
        <taxon>Bacillati</taxon>
        <taxon>Bacillota</taxon>
        <taxon>Clostridia</taxon>
        <taxon>Eubacteriales</taxon>
        <taxon>Clostridiaceae</taxon>
        <taxon>Clostridium</taxon>
    </lineage>
</organism>
<evidence type="ECO:0000313" key="2">
    <source>
        <dbReference type="EMBL" id="QJA04436.1"/>
    </source>
</evidence>
<name>A0AAP2UJ15_CLOIN</name>
<evidence type="ECO:0000313" key="3">
    <source>
        <dbReference type="Proteomes" id="UP000503330"/>
    </source>
</evidence>
<evidence type="ECO:0000313" key="1">
    <source>
        <dbReference type="EMBL" id="MCR0231373.1"/>
    </source>
</evidence>
<dbReference type="GeneID" id="61927749"/>
<dbReference type="Proteomes" id="UP001203972">
    <property type="component" value="Unassembled WGS sequence"/>
</dbReference>
<dbReference type="EMBL" id="JAKTMA010000002">
    <property type="protein sequence ID" value="MCR0231373.1"/>
    <property type="molecule type" value="Genomic_DNA"/>
</dbReference>
<gene>
    <name evidence="2" type="ORF">G4D54_19390</name>
    <name evidence="1" type="ORF">MKC95_01145</name>
</gene>
<dbReference type="EMBL" id="CP048838">
    <property type="protein sequence ID" value="QJA04436.1"/>
    <property type="molecule type" value="Genomic_DNA"/>
</dbReference>